<evidence type="ECO:0000313" key="5">
    <source>
        <dbReference type="Proteomes" id="UP000054526"/>
    </source>
</evidence>
<accession>A0ABR5A0E3</accession>
<protein>
    <recommendedName>
        <fullName evidence="3">NAD-dependent epimerase/dehydratase domain-containing protein</fullName>
    </recommendedName>
</protein>
<dbReference type="InterPro" id="IPR036291">
    <property type="entry name" value="NAD(P)-bd_dom_sf"/>
</dbReference>
<feature type="domain" description="NAD-dependent epimerase/dehydratase" evidence="3">
    <location>
        <begin position="8"/>
        <end position="116"/>
    </location>
</feature>
<evidence type="ECO:0000256" key="1">
    <source>
        <dbReference type="ARBA" id="ARBA00004370"/>
    </source>
</evidence>
<dbReference type="Gene3D" id="3.40.50.720">
    <property type="entry name" value="NAD(P)-binding Rossmann-like Domain"/>
    <property type="match status" value="1"/>
</dbReference>
<evidence type="ECO:0000259" key="3">
    <source>
        <dbReference type="Pfam" id="PF01370"/>
    </source>
</evidence>
<organism evidence="4 5">
    <name type="scientific">Cohnella kolymensis</name>
    <dbReference type="NCBI Taxonomy" id="1590652"/>
    <lineage>
        <taxon>Bacteria</taxon>
        <taxon>Bacillati</taxon>
        <taxon>Bacillota</taxon>
        <taxon>Bacilli</taxon>
        <taxon>Bacillales</taxon>
        <taxon>Paenibacillaceae</taxon>
        <taxon>Cohnella</taxon>
    </lineage>
</organism>
<dbReference type="RefSeq" id="WP_041066701.1">
    <property type="nucleotide sequence ID" value="NZ_JXAL01000029.1"/>
</dbReference>
<dbReference type="InterPro" id="IPR001509">
    <property type="entry name" value="Epimerase_deHydtase"/>
</dbReference>
<keyword evidence="2" id="KW-0472">Membrane</keyword>
<dbReference type="Proteomes" id="UP000054526">
    <property type="component" value="Unassembled WGS sequence"/>
</dbReference>
<keyword evidence="5" id="KW-1185">Reference proteome</keyword>
<evidence type="ECO:0000313" key="4">
    <source>
        <dbReference type="EMBL" id="KIL34539.1"/>
    </source>
</evidence>
<dbReference type="EMBL" id="JXAL01000029">
    <property type="protein sequence ID" value="KIL34539.1"/>
    <property type="molecule type" value="Genomic_DNA"/>
</dbReference>
<gene>
    <name evidence="4" type="ORF">SD71_18830</name>
</gene>
<reference evidence="4 5" key="1">
    <citation type="submission" date="2014-12" db="EMBL/GenBank/DDBJ databases">
        <title>Draft genome sequence of Cohnella kolymensis strain B-2846.</title>
        <authorList>
            <person name="Karlyshev A.V."/>
            <person name="Kudryashova E.B."/>
        </authorList>
    </citation>
    <scope>NUCLEOTIDE SEQUENCE [LARGE SCALE GENOMIC DNA]</scope>
    <source>
        <strain evidence="4 5">VKM B-2846</strain>
    </source>
</reference>
<name>A0ABR5A0E3_9BACL</name>
<comment type="caution">
    <text evidence="4">The sequence shown here is derived from an EMBL/GenBank/DDBJ whole genome shotgun (WGS) entry which is preliminary data.</text>
</comment>
<dbReference type="PANTHER" id="PTHR14097">
    <property type="entry name" value="OXIDOREDUCTASE HTATIP2"/>
    <property type="match status" value="1"/>
</dbReference>
<evidence type="ECO:0000256" key="2">
    <source>
        <dbReference type="ARBA" id="ARBA00023136"/>
    </source>
</evidence>
<sequence length="224" mass="24466">MASSAKTALVAGSTGLIGQCLLRRLIHDPRYSRIVALTRRPLLISHPKLQVVTADLNALSKVIRDLQADDWYCAVGTTIKQAKSQEAFRSVDYEYPLALAEQAVKSGAGQFLLVSAMGASPESSIFYSRVKGEIERDLIALRIPKLHLFRPSLLLGERAELRKGERIGAIVMKGIHPLLLGPLRKYRAIEGDAVAAAMIKAANTDSNPGVYMYPSDKIARLAQD</sequence>
<comment type="subcellular location">
    <subcellularLocation>
        <location evidence="1">Membrane</location>
    </subcellularLocation>
</comment>
<dbReference type="SUPFAM" id="SSF51735">
    <property type="entry name" value="NAD(P)-binding Rossmann-fold domains"/>
    <property type="match status" value="1"/>
</dbReference>
<dbReference type="Pfam" id="PF01370">
    <property type="entry name" value="Epimerase"/>
    <property type="match status" value="1"/>
</dbReference>
<dbReference type="PANTHER" id="PTHR14097:SF7">
    <property type="entry name" value="OXIDOREDUCTASE HTATIP2"/>
    <property type="match status" value="1"/>
</dbReference>
<proteinExistence type="predicted"/>